<organism evidence="2 3">
    <name type="scientific">Paenibacillus mendelii</name>
    <dbReference type="NCBI Taxonomy" id="206163"/>
    <lineage>
        <taxon>Bacteria</taxon>
        <taxon>Bacillati</taxon>
        <taxon>Bacillota</taxon>
        <taxon>Bacilli</taxon>
        <taxon>Bacillales</taxon>
        <taxon>Paenibacillaceae</taxon>
        <taxon>Paenibacillus</taxon>
    </lineage>
</organism>
<dbReference type="Proteomes" id="UP001589818">
    <property type="component" value="Unassembled WGS sequence"/>
</dbReference>
<evidence type="ECO:0000313" key="3">
    <source>
        <dbReference type="Proteomes" id="UP001589818"/>
    </source>
</evidence>
<dbReference type="RefSeq" id="WP_204818178.1">
    <property type="nucleotide sequence ID" value="NZ_JANHOF010000004.1"/>
</dbReference>
<keyword evidence="3" id="KW-1185">Reference proteome</keyword>
<reference evidence="2 3" key="1">
    <citation type="submission" date="2024-09" db="EMBL/GenBank/DDBJ databases">
        <authorList>
            <person name="Sun Q."/>
            <person name="Mori K."/>
        </authorList>
    </citation>
    <scope>NUCLEOTIDE SEQUENCE [LARGE SCALE GENOMIC DNA]</scope>
    <source>
        <strain evidence="2 3">CCM 4839</strain>
    </source>
</reference>
<sequence>MPWNKSEKKENRGTESSIKEPAITLTPENTANRPPSLNGINKQQS</sequence>
<protein>
    <submittedName>
        <fullName evidence="2">Uncharacterized protein</fullName>
    </submittedName>
</protein>
<evidence type="ECO:0000256" key="1">
    <source>
        <dbReference type="SAM" id="MobiDB-lite"/>
    </source>
</evidence>
<name>A0ABV6J5K6_9BACL</name>
<feature type="compositionally biased region" description="Polar residues" evidence="1">
    <location>
        <begin position="26"/>
        <end position="45"/>
    </location>
</feature>
<feature type="compositionally biased region" description="Basic and acidic residues" evidence="1">
    <location>
        <begin position="1"/>
        <end position="13"/>
    </location>
</feature>
<evidence type="ECO:0000313" key="2">
    <source>
        <dbReference type="EMBL" id="MFC0391163.1"/>
    </source>
</evidence>
<feature type="region of interest" description="Disordered" evidence="1">
    <location>
        <begin position="1"/>
        <end position="45"/>
    </location>
</feature>
<proteinExistence type="predicted"/>
<gene>
    <name evidence="2" type="ORF">ACFFJ8_07210</name>
</gene>
<accession>A0ABV6J5K6</accession>
<dbReference type="EMBL" id="JBHLVF010000010">
    <property type="protein sequence ID" value="MFC0391163.1"/>
    <property type="molecule type" value="Genomic_DNA"/>
</dbReference>
<comment type="caution">
    <text evidence="2">The sequence shown here is derived from an EMBL/GenBank/DDBJ whole genome shotgun (WGS) entry which is preliminary data.</text>
</comment>